<dbReference type="Proteomes" id="UP001596083">
    <property type="component" value="Unassembled WGS sequence"/>
</dbReference>
<keyword evidence="4 7" id="KW-1133">Transmembrane helix</keyword>
<dbReference type="InterPro" id="IPR050545">
    <property type="entry name" value="Mycobact_MmpL"/>
</dbReference>
<dbReference type="PANTHER" id="PTHR33406:SF13">
    <property type="entry name" value="MEMBRANE PROTEIN YDFJ"/>
    <property type="match status" value="1"/>
</dbReference>
<feature type="transmembrane region" description="Helical" evidence="7">
    <location>
        <begin position="337"/>
        <end position="360"/>
    </location>
</feature>
<dbReference type="PANTHER" id="PTHR33406">
    <property type="entry name" value="MEMBRANE PROTEIN MJ1562-RELATED"/>
    <property type="match status" value="1"/>
</dbReference>
<evidence type="ECO:0000259" key="8">
    <source>
        <dbReference type="Pfam" id="PF03176"/>
    </source>
</evidence>
<feature type="region of interest" description="Disordered" evidence="6">
    <location>
        <begin position="1"/>
        <end position="49"/>
    </location>
</feature>
<name>A0ABW0YZM8_9ACTN</name>
<evidence type="ECO:0000256" key="3">
    <source>
        <dbReference type="ARBA" id="ARBA00022692"/>
    </source>
</evidence>
<dbReference type="SUPFAM" id="SSF82866">
    <property type="entry name" value="Multidrug efflux transporter AcrB transmembrane domain"/>
    <property type="match status" value="1"/>
</dbReference>
<reference evidence="10" key="1">
    <citation type="journal article" date="2019" name="Int. J. Syst. Evol. Microbiol.">
        <title>The Global Catalogue of Microorganisms (GCM) 10K type strain sequencing project: providing services to taxonomists for standard genome sequencing and annotation.</title>
        <authorList>
            <consortium name="The Broad Institute Genomics Platform"/>
            <consortium name="The Broad Institute Genome Sequencing Center for Infectious Disease"/>
            <person name="Wu L."/>
            <person name="Ma J."/>
        </authorList>
    </citation>
    <scope>NUCLEOTIDE SEQUENCE [LARGE SCALE GENOMIC DNA]</scope>
    <source>
        <strain evidence="10">CGMCC 4.7304</strain>
    </source>
</reference>
<evidence type="ECO:0000313" key="9">
    <source>
        <dbReference type="EMBL" id="MFC5720878.1"/>
    </source>
</evidence>
<feature type="transmembrane region" description="Helical" evidence="7">
    <location>
        <begin position="255"/>
        <end position="276"/>
    </location>
</feature>
<comment type="caution">
    <text evidence="9">The sequence shown here is derived from an EMBL/GenBank/DDBJ whole genome shotgun (WGS) entry which is preliminary data.</text>
</comment>
<evidence type="ECO:0000256" key="1">
    <source>
        <dbReference type="ARBA" id="ARBA00004651"/>
    </source>
</evidence>
<keyword evidence="5 7" id="KW-0472">Membrane</keyword>
<feature type="transmembrane region" description="Helical" evidence="7">
    <location>
        <begin position="227"/>
        <end position="248"/>
    </location>
</feature>
<accession>A0ABW0YZM8</accession>
<organism evidence="9 10">
    <name type="scientific">Streptomyces gamaensis</name>
    <dbReference type="NCBI Taxonomy" id="1763542"/>
    <lineage>
        <taxon>Bacteria</taxon>
        <taxon>Bacillati</taxon>
        <taxon>Actinomycetota</taxon>
        <taxon>Actinomycetes</taxon>
        <taxon>Kitasatosporales</taxon>
        <taxon>Streptomycetaceae</taxon>
        <taxon>Streptomyces</taxon>
    </lineage>
</organism>
<evidence type="ECO:0000256" key="5">
    <source>
        <dbReference type="ARBA" id="ARBA00023136"/>
    </source>
</evidence>
<gene>
    <name evidence="9" type="ORF">ACFP1Z_11940</name>
</gene>
<dbReference type="Gene3D" id="1.20.1640.10">
    <property type="entry name" value="Multidrug efflux transporter AcrB transmembrane domain"/>
    <property type="match status" value="1"/>
</dbReference>
<feature type="transmembrane region" description="Helical" evidence="7">
    <location>
        <begin position="296"/>
        <end position="316"/>
    </location>
</feature>
<evidence type="ECO:0000313" key="10">
    <source>
        <dbReference type="Proteomes" id="UP001596083"/>
    </source>
</evidence>
<keyword evidence="10" id="KW-1185">Reference proteome</keyword>
<evidence type="ECO:0000256" key="2">
    <source>
        <dbReference type="ARBA" id="ARBA00022475"/>
    </source>
</evidence>
<evidence type="ECO:0000256" key="7">
    <source>
        <dbReference type="SAM" id="Phobius"/>
    </source>
</evidence>
<keyword evidence="2" id="KW-1003">Cell membrane</keyword>
<dbReference type="EMBL" id="JBHSPB010000006">
    <property type="protein sequence ID" value="MFC5720878.1"/>
    <property type="molecule type" value="Genomic_DNA"/>
</dbReference>
<feature type="transmembrane region" description="Helical" evidence="7">
    <location>
        <begin position="380"/>
        <end position="400"/>
    </location>
</feature>
<feature type="domain" description="Membrane transport protein MMPL" evidence="8">
    <location>
        <begin position="144"/>
        <end position="399"/>
    </location>
</feature>
<protein>
    <submittedName>
        <fullName evidence="9">MMPL family transporter</fullName>
    </submittedName>
</protein>
<sequence length="416" mass="44216">MEHPTRPACGTTARFGSRSPDAERDSARHAQRLPDAARTRAHGAGPRRESRLGWRRYAQRVESHPWRYLAAGLAATLALSVPLFSIQLGHIGDGADPVSFTDRRAFDLMSSAFGPGSNGPLTVVVDQSGVPAGERPALAARTRRALDRLPGTAAVTPVRPTRDGSVLTATVVPATVPQDAATTHLTDRLKDGVLPGAVAGTGAHGYVTGPTAVQVDFLDMVADRLPVIIAVVVGLAFLIVLAVFRGVLLALKAAVLNLVSIAASYGVLVAVFQWGWGSPALGVHDTVPIESFVPMAMFAIVFGLSMDYEVFLLSRVHEAWLRTGNARGSVAHALETTARVITCAAIVMTSVFAAFIVSPMVVVKMLGLGLAVSVLIDATLIRLVLVPATMTLLGGWNWWLPGWLDRRLPRISADMR</sequence>
<keyword evidence="3 7" id="KW-0812">Transmembrane</keyword>
<dbReference type="Pfam" id="PF03176">
    <property type="entry name" value="MMPL"/>
    <property type="match status" value="1"/>
</dbReference>
<dbReference type="RefSeq" id="WP_390316304.1">
    <property type="nucleotide sequence ID" value="NZ_JBHSPB010000006.1"/>
</dbReference>
<proteinExistence type="predicted"/>
<evidence type="ECO:0000256" key="4">
    <source>
        <dbReference type="ARBA" id="ARBA00022989"/>
    </source>
</evidence>
<comment type="subcellular location">
    <subcellularLocation>
        <location evidence="1">Cell membrane</location>
        <topology evidence="1">Multi-pass membrane protein</topology>
    </subcellularLocation>
</comment>
<dbReference type="InterPro" id="IPR004869">
    <property type="entry name" value="MMPL_dom"/>
</dbReference>
<evidence type="ECO:0000256" key="6">
    <source>
        <dbReference type="SAM" id="MobiDB-lite"/>
    </source>
</evidence>